<keyword evidence="4" id="KW-1185">Reference proteome</keyword>
<feature type="transmembrane region" description="Helical" evidence="2">
    <location>
        <begin position="84"/>
        <end position="107"/>
    </location>
</feature>
<keyword evidence="2" id="KW-0812">Transmembrane</keyword>
<dbReference type="RefSeq" id="WP_156609202.1">
    <property type="nucleotide sequence ID" value="NZ_WPCU01000005.1"/>
</dbReference>
<sequence length="110" mass="11463">MSSITVATHPWARNPVTGRPTGRRQRPQARVRPTGVRPTGVRPPELAAPAPVVRACRVQPPAPSVVAPAPVAAPQWRLTPRGAAALLGSTASLLVLAVVVMISRFLAVTG</sequence>
<dbReference type="AlphaFoldDB" id="A0A6A9V0N1"/>
<evidence type="ECO:0000313" key="4">
    <source>
        <dbReference type="Proteomes" id="UP000435304"/>
    </source>
</evidence>
<reference evidence="3 4" key="1">
    <citation type="submission" date="2019-12" db="EMBL/GenBank/DDBJ databases">
        <title>Auraticoccus cholistani sp. nov., an actinomycete isolated from soil of Cholistan desert.</title>
        <authorList>
            <person name="Cheema M.T."/>
        </authorList>
    </citation>
    <scope>NUCLEOTIDE SEQUENCE [LARGE SCALE GENOMIC DNA]</scope>
    <source>
        <strain evidence="3 4">F435</strain>
    </source>
</reference>
<organism evidence="3 4">
    <name type="scientific">Auraticoccus cholistanensis</name>
    <dbReference type="NCBI Taxonomy" id="2656650"/>
    <lineage>
        <taxon>Bacteria</taxon>
        <taxon>Bacillati</taxon>
        <taxon>Actinomycetota</taxon>
        <taxon>Actinomycetes</taxon>
        <taxon>Propionibacteriales</taxon>
        <taxon>Propionibacteriaceae</taxon>
        <taxon>Auraticoccus</taxon>
    </lineage>
</organism>
<dbReference type="Proteomes" id="UP000435304">
    <property type="component" value="Unassembled WGS sequence"/>
</dbReference>
<evidence type="ECO:0000256" key="2">
    <source>
        <dbReference type="SAM" id="Phobius"/>
    </source>
</evidence>
<keyword evidence="2" id="KW-1133">Transmembrane helix</keyword>
<protein>
    <submittedName>
        <fullName evidence="3">Uncharacterized protein</fullName>
    </submittedName>
</protein>
<comment type="caution">
    <text evidence="3">The sequence shown here is derived from an EMBL/GenBank/DDBJ whole genome shotgun (WGS) entry which is preliminary data.</text>
</comment>
<keyword evidence="2" id="KW-0472">Membrane</keyword>
<evidence type="ECO:0000256" key="1">
    <source>
        <dbReference type="SAM" id="MobiDB-lite"/>
    </source>
</evidence>
<accession>A0A6A9V0N1</accession>
<proteinExistence type="predicted"/>
<dbReference type="EMBL" id="WPCU01000005">
    <property type="protein sequence ID" value="MVA75680.1"/>
    <property type="molecule type" value="Genomic_DNA"/>
</dbReference>
<evidence type="ECO:0000313" key="3">
    <source>
        <dbReference type="EMBL" id="MVA75680.1"/>
    </source>
</evidence>
<feature type="region of interest" description="Disordered" evidence="1">
    <location>
        <begin position="1"/>
        <end position="46"/>
    </location>
</feature>
<gene>
    <name evidence="3" type="ORF">GC722_06525</name>
</gene>
<name>A0A6A9V0N1_9ACTN</name>